<keyword evidence="1" id="KW-0732">Signal</keyword>
<dbReference type="EMBL" id="JBJQOH010000004">
    <property type="protein sequence ID" value="KAL3687080.1"/>
    <property type="molecule type" value="Genomic_DNA"/>
</dbReference>
<sequence length="140" mass="14285">MATKAVIIFLVTVASLAIASSAYEVTAWSGRVCSGIELGHLEDPNNTPGLSAAEETINGQCVTFDTAFPADCDVYLCADAACNDQGTTLAGPRDAGTRDEGHSFSAIQVGYFVAAVTGQGLIGVTWPAVTVGSQDPAGDL</sequence>
<keyword evidence="3" id="KW-1185">Reference proteome</keyword>
<protein>
    <submittedName>
        <fullName evidence="2">Uncharacterized protein</fullName>
    </submittedName>
</protein>
<accession>A0ABD3H9Y6</accession>
<evidence type="ECO:0000313" key="2">
    <source>
        <dbReference type="EMBL" id="KAL3687080.1"/>
    </source>
</evidence>
<feature type="signal peptide" evidence="1">
    <location>
        <begin position="1"/>
        <end position="22"/>
    </location>
</feature>
<gene>
    <name evidence="2" type="ORF">R1sor_013389</name>
</gene>
<proteinExistence type="predicted"/>
<dbReference type="AlphaFoldDB" id="A0ABD3H9Y6"/>
<evidence type="ECO:0000313" key="3">
    <source>
        <dbReference type="Proteomes" id="UP001633002"/>
    </source>
</evidence>
<feature type="chain" id="PRO_5044796517" evidence="1">
    <location>
        <begin position="23"/>
        <end position="140"/>
    </location>
</feature>
<dbReference type="Proteomes" id="UP001633002">
    <property type="component" value="Unassembled WGS sequence"/>
</dbReference>
<comment type="caution">
    <text evidence="2">The sequence shown here is derived from an EMBL/GenBank/DDBJ whole genome shotgun (WGS) entry which is preliminary data.</text>
</comment>
<organism evidence="2 3">
    <name type="scientific">Riccia sorocarpa</name>
    <dbReference type="NCBI Taxonomy" id="122646"/>
    <lineage>
        <taxon>Eukaryota</taxon>
        <taxon>Viridiplantae</taxon>
        <taxon>Streptophyta</taxon>
        <taxon>Embryophyta</taxon>
        <taxon>Marchantiophyta</taxon>
        <taxon>Marchantiopsida</taxon>
        <taxon>Marchantiidae</taxon>
        <taxon>Marchantiales</taxon>
        <taxon>Ricciaceae</taxon>
        <taxon>Riccia</taxon>
    </lineage>
</organism>
<reference evidence="2 3" key="1">
    <citation type="submission" date="2024-09" db="EMBL/GenBank/DDBJ databases">
        <title>Chromosome-scale assembly of Riccia sorocarpa.</title>
        <authorList>
            <person name="Paukszto L."/>
        </authorList>
    </citation>
    <scope>NUCLEOTIDE SEQUENCE [LARGE SCALE GENOMIC DNA]</scope>
    <source>
        <strain evidence="2">LP-2024</strain>
        <tissue evidence="2">Aerial parts of the thallus</tissue>
    </source>
</reference>
<evidence type="ECO:0000256" key="1">
    <source>
        <dbReference type="SAM" id="SignalP"/>
    </source>
</evidence>
<name>A0ABD3H9Y6_9MARC</name>